<feature type="region of interest" description="Disordered" evidence="1">
    <location>
        <begin position="292"/>
        <end position="346"/>
    </location>
</feature>
<dbReference type="Proteomes" id="UP000815325">
    <property type="component" value="Unassembled WGS sequence"/>
</dbReference>
<keyword evidence="2" id="KW-0732">Signal</keyword>
<evidence type="ECO:0000256" key="2">
    <source>
        <dbReference type="SAM" id="SignalP"/>
    </source>
</evidence>
<reference evidence="3" key="1">
    <citation type="submission" date="2017-08" db="EMBL/GenBank/DDBJ databases">
        <authorList>
            <person name="Polle J.E."/>
            <person name="Barry K."/>
            <person name="Cushman J."/>
            <person name="Schmutz J."/>
            <person name="Tran D."/>
            <person name="Hathwaick L.T."/>
            <person name="Yim W.C."/>
            <person name="Jenkins J."/>
            <person name="Mckie-Krisberg Z.M."/>
            <person name="Prochnik S."/>
            <person name="Lindquist E."/>
            <person name="Dockter R.B."/>
            <person name="Adam C."/>
            <person name="Molina H."/>
            <person name="Bunkerborg J."/>
            <person name="Jin E."/>
            <person name="Buchheim M."/>
            <person name="Magnuson J."/>
        </authorList>
    </citation>
    <scope>NUCLEOTIDE SEQUENCE</scope>
    <source>
        <strain evidence="3">CCAP 19/18</strain>
    </source>
</reference>
<keyword evidence="4" id="KW-1185">Reference proteome</keyword>
<dbReference type="EMBL" id="MU069567">
    <property type="protein sequence ID" value="KAF5838742.1"/>
    <property type="molecule type" value="Genomic_DNA"/>
</dbReference>
<organism evidence="3 4">
    <name type="scientific">Dunaliella salina</name>
    <name type="common">Green alga</name>
    <name type="synonym">Protococcus salinus</name>
    <dbReference type="NCBI Taxonomy" id="3046"/>
    <lineage>
        <taxon>Eukaryota</taxon>
        <taxon>Viridiplantae</taxon>
        <taxon>Chlorophyta</taxon>
        <taxon>core chlorophytes</taxon>
        <taxon>Chlorophyceae</taxon>
        <taxon>CS clade</taxon>
        <taxon>Chlamydomonadales</taxon>
        <taxon>Dunaliellaceae</taxon>
        <taxon>Dunaliella</taxon>
    </lineage>
</organism>
<feature type="compositionally biased region" description="Basic and acidic residues" evidence="1">
    <location>
        <begin position="293"/>
        <end position="302"/>
    </location>
</feature>
<sequence length="346" mass="35329">MHMPLLVVLYIEFWALGLGAVDPQTGAAHQPLNVLDDVYVAASQAGPLKLWSAPNKVGVMTNATDAHPAYVDAAYALHRRPYQRVDIHVGDIVRRKDSRPFHITVANLHPQRLALTSYALKAHCAPNTAALPCPSISPFYSPCTKDPVPGNAAAASAATPVTPQHAVAAGGGDVAAGGAGEASPSAEQTAAVNTDMAPQTSVFKTKEFGSEAPAGPSELVDQTRGAAPSSEAAPRGEGTGGGKERGLRAIAETVERDECAGCGATAESVERGDCAGCGAAVDIVERGLWAKVPADRKGRDSGPKTNSPSTDRKGRGFGPGTNSTEEASALLDGPSSAPQASGLAEG</sequence>
<gene>
    <name evidence="3" type="ORF">DUNSADRAFT_2286</name>
</gene>
<feature type="chain" id="PRO_5047087519" description="Encoded protein" evidence="2">
    <location>
        <begin position="20"/>
        <end position="346"/>
    </location>
</feature>
<proteinExistence type="predicted"/>
<evidence type="ECO:0000313" key="4">
    <source>
        <dbReference type="Proteomes" id="UP000815325"/>
    </source>
</evidence>
<evidence type="ECO:0000256" key="1">
    <source>
        <dbReference type="SAM" id="MobiDB-lite"/>
    </source>
</evidence>
<comment type="caution">
    <text evidence="3">The sequence shown here is derived from an EMBL/GenBank/DDBJ whole genome shotgun (WGS) entry which is preliminary data.</text>
</comment>
<protein>
    <recommendedName>
        <fullName evidence="5">Encoded protein</fullName>
    </recommendedName>
</protein>
<feature type="region of interest" description="Disordered" evidence="1">
    <location>
        <begin position="172"/>
        <end position="245"/>
    </location>
</feature>
<evidence type="ECO:0008006" key="5">
    <source>
        <dbReference type="Google" id="ProtNLM"/>
    </source>
</evidence>
<name>A0ABQ7GVU5_DUNSA</name>
<feature type="signal peptide" evidence="2">
    <location>
        <begin position="1"/>
        <end position="19"/>
    </location>
</feature>
<feature type="non-terminal residue" evidence="3">
    <location>
        <position position="346"/>
    </location>
</feature>
<accession>A0ABQ7GVU5</accession>
<evidence type="ECO:0000313" key="3">
    <source>
        <dbReference type="EMBL" id="KAF5838742.1"/>
    </source>
</evidence>
<feature type="compositionally biased region" description="Polar residues" evidence="1">
    <location>
        <begin position="188"/>
        <end position="203"/>
    </location>
</feature>